<name>A0AAV4HZB1_9GAST</name>
<dbReference type="EMBL" id="BMAT01002256">
    <property type="protein sequence ID" value="GFS03050.1"/>
    <property type="molecule type" value="Genomic_DNA"/>
</dbReference>
<sequence length="226" mass="25288">MLVWSACIEAQGGNCTEERKKESLEECATKHLKALDSSHFFDAELDEAEIFYKDPYKFVLNSNLCNDTEEAASYVECSITVFKNCAETNSTDYMDAHTGPAKARKAVEKFCEGLKMILKNVNSTELQQCVVKEKPDTYKCVYEEVMKDEEKVAKDVCTQYEVYSTCMSNLDKCGGDEGEQVALFSKWAEHMTPEKCPGPNNDAAGSIVTSVWVFLAAALFSLVAHW</sequence>
<evidence type="ECO:0008006" key="3">
    <source>
        <dbReference type="Google" id="ProtNLM"/>
    </source>
</evidence>
<accession>A0AAV4HZB1</accession>
<dbReference type="AlphaFoldDB" id="A0AAV4HZB1"/>
<gene>
    <name evidence="1" type="ORF">ElyMa_001139200</name>
</gene>
<evidence type="ECO:0000313" key="2">
    <source>
        <dbReference type="Proteomes" id="UP000762676"/>
    </source>
</evidence>
<comment type="caution">
    <text evidence="1">The sequence shown here is derived from an EMBL/GenBank/DDBJ whole genome shotgun (WGS) entry which is preliminary data.</text>
</comment>
<organism evidence="1 2">
    <name type="scientific">Elysia marginata</name>
    <dbReference type="NCBI Taxonomy" id="1093978"/>
    <lineage>
        <taxon>Eukaryota</taxon>
        <taxon>Metazoa</taxon>
        <taxon>Spiralia</taxon>
        <taxon>Lophotrochozoa</taxon>
        <taxon>Mollusca</taxon>
        <taxon>Gastropoda</taxon>
        <taxon>Heterobranchia</taxon>
        <taxon>Euthyneura</taxon>
        <taxon>Panpulmonata</taxon>
        <taxon>Sacoglossa</taxon>
        <taxon>Placobranchoidea</taxon>
        <taxon>Plakobranchidae</taxon>
        <taxon>Elysia</taxon>
    </lineage>
</organism>
<protein>
    <recommendedName>
        <fullName evidence="3">DUF19 domain-containing protein</fullName>
    </recommendedName>
</protein>
<reference evidence="1 2" key="1">
    <citation type="journal article" date="2021" name="Elife">
        <title>Chloroplast acquisition without the gene transfer in kleptoplastic sea slugs, Plakobranchus ocellatus.</title>
        <authorList>
            <person name="Maeda T."/>
            <person name="Takahashi S."/>
            <person name="Yoshida T."/>
            <person name="Shimamura S."/>
            <person name="Takaki Y."/>
            <person name="Nagai Y."/>
            <person name="Toyoda A."/>
            <person name="Suzuki Y."/>
            <person name="Arimoto A."/>
            <person name="Ishii H."/>
            <person name="Satoh N."/>
            <person name="Nishiyama T."/>
            <person name="Hasebe M."/>
            <person name="Maruyama T."/>
            <person name="Minagawa J."/>
            <person name="Obokata J."/>
            <person name="Shigenobu S."/>
        </authorList>
    </citation>
    <scope>NUCLEOTIDE SEQUENCE [LARGE SCALE GENOMIC DNA]</scope>
</reference>
<evidence type="ECO:0000313" key="1">
    <source>
        <dbReference type="EMBL" id="GFS03050.1"/>
    </source>
</evidence>
<dbReference type="Proteomes" id="UP000762676">
    <property type="component" value="Unassembled WGS sequence"/>
</dbReference>
<keyword evidence="2" id="KW-1185">Reference proteome</keyword>
<proteinExistence type="predicted"/>